<name>A0A7Y9QV12_9BURK</name>
<dbReference type="EMBL" id="JACCFH010000001">
    <property type="protein sequence ID" value="NYG31923.1"/>
    <property type="molecule type" value="Genomic_DNA"/>
</dbReference>
<evidence type="ECO:0000313" key="1">
    <source>
        <dbReference type="EMBL" id="NYG31923.1"/>
    </source>
</evidence>
<dbReference type="InterPro" id="IPR035965">
    <property type="entry name" value="PAS-like_dom_sf"/>
</dbReference>
<dbReference type="SUPFAM" id="SSF55785">
    <property type="entry name" value="PYP-like sensor domain (PAS domain)"/>
    <property type="match status" value="1"/>
</dbReference>
<sequence length="132" mass="14698">MPPLVTLDFTQDALLDALLPLDREGLDALGFGVIGFDVDTIVRDYNAVESRMAGLSRDKVIGLPLFTAVAICMNNFMVAHRFEEAAENGLPLDATIDYVLTLRMRPQRVQLRLLARPGEARRFVLIQRKTGV</sequence>
<gene>
    <name evidence="1" type="ORF">BDD16_000909</name>
</gene>
<dbReference type="Proteomes" id="UP000518288">
    <property type="component" value="Unassembled WGS sequence"/>
</dbReference>
<dbReference type="RefSeq" id="WP_179632868.1">
    <property type="nucleotide sequence ID" value="NZ_JACCFH010000001.1"/>
</dbReference>
<keyword evidence="2" id="KW-1185">Reference proteome</keyword>
<comment type="caution">
    <text evidence="1">The sequence shown here is derived from an EMBL/GenBank/DDBJ whole genome shotgun (WGS) entry which is preliminary data.</text>
</comment>
<reference evidence="1 2" key="1">
    <citation type="submission" date="2020-07" db="EMBL/GenBank/DDBJ databases">
        <title>Genomic Encyclopedia of Archaeal and Bacterial Type Strains, Phase II (KMG-II): from individual species to whole genera.</title>
        <authorList>
            <person name="Goeker M."/>
        </authorList>
    </citation>
    <scope>NUCLEOTIDE SEQUENCE [LARGE SCALE GENOMIC DNA]</scope>
    <source>
        <strain evidence="1 2">DSM 21226</strain>
    </source>
</reference>
<dbReference type="AlphaFoldDB" id="A0A7Y9QV12"/>
<accession>A0A7Y9QV12</accession>
<evidence type="ECO:0000313" key="2">
    <source>
        <dbReference type="Proteomes" id="UP000518288"/>
    </source>
</evidence>
<dbReference type="Gene3D" id="3.30.450.20">
    <property type="entry name" value="PAS domain"/>
    <property type="match status" value="1"/>
</dbReference>
<protein>
    <submittedName>
        <fullName evidence="1">Photoactive yellow protein</fullName>
    </submittedName>
</protein>
<proteinExistence type="predicted"/>
<organism evidence="1 2">
    <name type="scientific">Sphaerotilus montanus</name>
    <dbReference type="NCBI Taxonomy" id="522889"/>
    <lineage>
        <taxon>Bacteria</taxon>
        <taxon>Pseudomonadati</taxon>
        <taxon>Pseudomonadota</taxon>
        <taxon>Betaproteobacteria</taxon>
        <taxon>Burkholderiales</taxon>
        <taxon>Sphaerotilaceae</taxon>
        <taxon>Sphaerotilus</taxon>
    </lineage>
</organism>